<keyword evidence="9" id="KW-1185">Reference proteome</keyword>
<dbReference type="Proteomes" id="UP001500740">
    <property type="component" value="Unassembled WGS sequence"/>
</dbReference>
<name>A0ABP3JMZ3_9BACI</name>
<keyword evidence="3 6" id="KW-1133">Transmembrane helix</keyword>
<feature type="transmembrane region" description="Helical" evidence="6">
    <location>
        <begin position="41"/>
        <end position="65"/>
    </location>
</feature>
<evidence type="ECO:0000256" key="1">
    <source>
        <dbReference type="ARBA" id="ARBA00022475"/>
    </source>
</evidence>
<gene>
    <name evidence="8" type="ORF">GCM10008935_10010</name>
</gene>
<feature type="domain" description="Lipopolysaccharide assembly protein A" evidence="7">
    <location>
        <begin position="24"/>
        <end position="84"/>
    </location>
</feature>
<proteinExistence type="predicted"/>
<dbReference type="RefSeq" id="WP_343782200.1">
    <property type="nucleotide sequence ID" value="NZ_BAAACZ010000009.1"/>
</dbReference>
<feature type="region of interest" description="Disordered" evidence="5">
    <location>
        <begin position="82"/>
        <end position="107"/>
    </location>
</feature>
<comment type="caution">
    <text evidence="8">The sequence shown here is derived from an EMBL/GenBank/DDBJ whole genome shotgun (WGS) entry which is preliminary data.</text>
</comment>
<dbReference type="InterPro" id="IPR010445">
    <property type="entry name" value="LapA_dom"/>
</dbReference>
<dbReference type="PANTHER" id="PTHR41335:SF1">
    <property type="entry name" value="MEMBRANE PROTEIN"/>
    <property type="match status" value="1"/>
</dbReference>
<dbReference type="PANTHER" id="PTHR41335">
    <property type="entry name" value="MEMBRANE PROTEIN-RELATED"/>
    <property type="match status" value="1"/>
</dbReference>
<protein>
    <submittedName>
        <fullName evidence="8">DUF1049 domain-containing protein</fullName>
    </submittedName>
</protein>
<accession>A0ABP3JMZ3</accession>
<keyword evidence="1" id="KW-1003">Cell membrane</keyword>
<keyword evidence="4 6" id="KW-0472">Membrane</keyword>
<keyword evidence="2 6" id="KW-0812">Transmembrane</keyword>
<evidence type="ECO:0000256" key="4">
    <source>
        <dbReference type="ARBA" id="ARBA00023136"/>
    </source>
</evidence>
<organism evidence="8 9">
    <name type="scientific">Alkalibacillus silvisoli</name>
    <dbReference type="NCBI Taxonomy" id="392823"/>
    <lineage>
        <taxon>Bacteria</taxon>
        <taxon>Bacillati</taxon>
        <taxon>Bacillota</taxon>
        <taxon>Bacilli</taxon>
        <taxon>Bacillales</taxon>
        <taxon>Bacillaceae</taxon>
        <taxon>Alkalibacillus</taxon>
    </lineage>
</organism>
<evidence type="ECO:0000256" key="2">
    <source>
        <dbReference type="ARBA" id="ARBA00022692"/>
    </source>
</evidence>
<reference evidence="9" key="1">
    <citation type="journal article" date="2019" name="Int. J. Syst. Evol. Microbiol.">
        <title>The Global Catalogue of Microorganisms (GCM) 10K type strain sequencing project: providing services to taxonomists for standard genome sequencing and annotation.</title>
        <authorList>
            <consortium name="The Broad Institute Genomics Platform"/>
            <consortium name="The Broad Institute Genome Sequencing Center for Infectious Disease"/>
            <person name="Wu L."/>
            <person name="Ma J."/>
        </authorList>
    </citation>
    <scope>NUCLEOTIDE SEQUENCE [LARGE SCALE GENOMIC DNA]</scope>
    <source>
        <strain evidence="9">JCM 14193</strain>
    </source>
</reference>
<dbReference type="Pfam" id="PF06305">
    <property type="entry name" value="LapA_dom"/>
    <property type="match status" value="1"/>
</dbReference>
<evidence type="ECO:0000256" key="6">
    <source>
        <dbReference type="SAM" id="Phobius"/>
    </source>
</evidence>
<evidence type="ECO:0000256" key="5">
    <source>
        <dbReference type="SAM" id="MobiDB-lite"/>
    </source>
</evidence>
<evidence type="ECO:0000313" key="9">
    <source>
        <dbReference type="Proteomes" id="UP001500740"/>
    </source>
</evidence>
<dbReference type="EMBL" id="BAAACZ010000009">
    <property type="protein sequence ID" value="GAA0457058.1"/>
    <property type="molecule type" value="Genomic_DNA"/>
</dbReference>
<evidence type="ECO:0000259" key="7">
    <source>
        <dbReference type="Pfam" id="PF06305"/>
    </source>
</evidence>
<evidence type="ECO:0000313" key="8">
    <source>
        <dbReference type="EMBL" id="GAA0457058.1"/>
    </source>
</evidence>
<sequence length="107" mass="11936">MKQQTWIILTIAFTIIIAVFAVINVDSVPVDFLIIETEAPLILVILLSVLLGALLVAGVSFSKFYQLQREIRQLKSELDPLSQEAIDSSETDVSTEEQPVEKNDHQP</sequence>
<evidence type="ECO:0000256" key="3">
    <source>
        <dbReference type="ARBA" id="ARBA00022989"/>
    </source>
</evidence>
<feature type="transmembrane region" description="Helical" evidence="6">
    <location>
        <begin position="7"/>
        <end position="25"/>
    </location>
</feature>